<comment type="function">
    <text evidence="8">Ligates lysine onto the cytidine present at position 34 of the AUA codon-specific tRNA(Ile) that contains the anticodon CAU, in an ATP-dependent manner. Cytidine is converted to lysidine, thus changing the amino acid specificity of the tRNA from methionine to isoleucine.</text>
</comment>
<dbReference type="Pfam" id="PF01171">
    <property type="entry name" value="ATP_bind_3"/>
    <property type="match status" value="1"/>
</dbReference>
<keyword evidence="5 8" id="KW-0547">Nucleotide-binding</keyword>
<feature type="binding site" evidence="8">
    <location>
        <begin position="21"/>
        <end position="26"/>
    </location>
    <ligand>
        <name>ATP</name>
        <dbReference type="ChEBI" id="CHEBI:30616"/>
    </ligand>
</feature>
<evidence type="ECO:0000256" key="6">
    <source>
        <dbReference type="ARBA" id="ARBA00022840"/>
    </source>
</evidence>
<comment type="domain">
    <text evidence="8">The N-terminal region contains the highly conserved SGGXDS motif, predicted to be a P-loop motif involved in ATP binding.</text>
</comment>
<dbReference type="PANTHER" id="PTHR43033:SF1">
    <property type="entry name" value="TRNA(ILE)-LYSIDINE SYNTHASE-RELATED"/>
    <property type="match status" value="1"/>
</dbReference>
<dbReference type="InterPro" id="IPR012795">
    <property type="entry name" value="tRNA_Ile_lys_synt_N"/>
</dbReference>
<dbReference type="SUPFAM" id="SSF56037">
    <property type="entry name" value="PheT/TilS domain"/>
    <property type="match status" value="1"/>
</dbReference>
<dbReference type="Proteomes" id="UP001629536">
    <property type="component" value="Unassembled WGS sequence"/>
</dbReference>
<dbReference type="PANTHER" id="PTHR43033">
    <property type="entry name" value="TRNA(ILE)-LYSIDINE SYNTHASE-RELATED"/>
    <property type="match status" value="1"/>
</dbReference>
<dbReference type="CDD" id="cd01992">
    <property type="entry name" value="TilS_N"/>
    <property type="match status" value="1"/>
</dbReference>
<keyword evidence="4 8" id="KW-0819">tRNA processing</keyword>
<proteinExistence type="inferred from homology"/>
<accession>A0ABW9F6C6</accession>
<dbReference type="NCBIfam" id="TIGR02433">
    <property type="entry name" value="lysidine_TilS_C"/>
    <property type="match status" value="1"/>
</dbReference>
<reference evidence="10 11" key="1">
    <citation type="journal article" date="2024" name="Front. Microbiol.">
        <title>Pangenomic and biochemical analyses of Helcococcus ovis reveal widespread tetracycline resistance and a novel bacterial species, Helcococcus bovis.</title>
        <authorList>
            <person name="Cunha F."/>
            <person name="Zhai Y."/>
            <person name="Casaro S."/>
            <person name="Jones K.L."/>
            <person name="Hernandez M."/>
            <person name="Bisinotto R.S."/>
            <person name="Kariyawasam S."/>
            <person name="Brown M.B."/>
            <person name="Phillips A."/>
            <person name="Jeong K.C."/>
            <person name="Galvao K.N."/>
        </authorList>
    </citation>
    <scope>NUCLEOTIDE SEQUENCE [LARGE SCALE GENOMIC DNA]</scope>
    <source>
        <strain evidence="10 11">KG197</strain>
    </source>
</reference>
<protein>
    <recommendedName>
        <fullName evidence="8">tRNA(Ile)-lysidine synthase</fullName>
        <ecNumber evidence="8">6.3.4.19</ecNumber>
    </recommendedName>
    <alternativeName>
        <fullName evidence="8">tRNA(Ile)-2-lysyl-cytidine synthase</fullName>
    </alternativeName>
    <alternativeName>
        <fullName evidence="8">tRNA(Ile)-lysidine synthetase</fullName>
    </alternativeName>
</protein>
<dbReference type="RefSeq" id="WP_408105501.1">
    <property type="nucleotide sequence ID" value="NZ_JBFNFH010000009.1"/>
</dbReference>
<keyword evidence="11" id="KW-1185">Reference proteome</keyword>
<evidence type="ECO:0000256" key="3">
    <source>
        <dbReference type="ARBA" id="ARBA00022598"/>
    </source>
</evidence>
<keyword evidence="2 8" id="KW-0963">Cytoplasm</keyword>
<evidence type="ECO:0000313" key="10">
    <source>
        <dbReference type="EMBL" id="MFM1524986.1"/>
    </source>
</evidence>
<dbReference type="SMART" id="SM00977">
    <property type="entry name" value="TilS_C"/>
    <property type="match status" value="1"/>
</dbReference>
<evidence type="ECO:0000256" key="8">
    <source>
        <dbReference type="HAMAP-Rule" id="MF_01161"/>
    </source>
</evidence>
<dbReference type="EMBL" id="JBFNFH010000009">
    <property type="protein sequence ID" value="MFM1524986.1"/>
    <property type="molecule type" value="Genomic_DNA"/>
</dbReference>
<dbReference type="InterPro" id="IPR011063">
    <property type="entry name" value="TilS/TtcA_N"/>
</dbReference>
<dbReference type="Gene3D" id="3.40.50.620">
    <property type="entry name" value="HUPs"/>
    <property type="match status" value="1"/>
</dbReference>
<evidence type="ECO:0000313" key="11">
    <source>
        <dbReference type="Proteomes" id="UP001629536"/>
    </source>
</evidence>
<evidence type="ECO:0000256" key="4">
    <source>
        <dbReference type="ARBA" id="ARBA00022694"/>
    </source>
</evidence>
<evidence type="ECO:0000259" key="9">
    <source>
        <dbReference type="SMART" id="SM00977"/>
    </source>
</evidence>
<dbReference type="InterPro" id="IPR012796">
    <property type="entry name" value="Lysidine-tRNA-synth_C"/>
</dbReference>
<evidence type="ECO:0000256" key="5">
    <source>
        <dbReference type="ARBA" id="ARBA00022741"/>
    </source>
</evidence>
<dbReference type="InterPro" id="IPR012094">
    <property type="entry name" value="tRNA_Ile_lys_synt"/>
</dbReference>
<keyword evidence="3 8" id="KW-0436">Ligase</keyword>
<comment type="caution">
    <text evidence="10">The sequence shown here is derived from an EMBL/GenBank/DDBJ whole genome shotgun (WGS) entry which is preliminary data.</text>
</comment>
<comment type="similarity">
    <text evidence="8">Belongs to the tRNA(Ile)-lysidine synthase family.</text>
</comment>
<comment type="subcellular location">
    <subcellularLocation>
        <location evidence="1 8">Cytoplasm</location>
    </subcellularLocation>
</comment>
<name>A0ABW9F6C6_9FIRM</name>
<dbReference type="NCBIfam" id="TIGR02432">
    <property type="entry name" value="lysidine_TilS_N"/>
    <property type="match status" value="1"/>
</dbReference>
<comment type="catalytic activity">
    <reaction evidence="7 8">
        <text>cytidine(34) in tRNA(Ile2) + L-lysine + ATP = lysidine(34) in tRNA(Ile2) + AMP + diphosphate + H(+)</text>
        <dbReference type="Rhea" id="RHEA:43744"/>
        <dbReference type="Rhea" id="RHEA-COMP:10625"/>
        <dbReference type="Rhea" id="RHEA-COMP:10670"/>
        <dbReference type="ChEBI" id="CHEBI:15378"/>
        <dbReference type="ChEBI" id="CHEBI:30616"/>
        <dbReference type="ChEBI" id="CHEBI:32551"/>
        <dbReference type="ChEBI" id="CHEBI:33019"/>
        <dbReference type="ChEBI" id="CHEBI:82748"/>
        <dbReference type="ChEBI" id="CHEBI:83665"/>
        <dbReference type="ChEBI" id="CHEBI:456215"/>
        <dbReference type="EC" id="6.3.4.19"/>
    </reaction>
</comment>
<dbReference type="HAMAP" id="MF_01161">
    <property type="entry name" value="tRNA_Ile_lys_synt"/>
    <property type="match status" value="1"/>
</dbReference>
<dbReference type="GO" id="GO:0032267">
    <property type="term" value="F:tRNA(Ile)-lysidine synthase activity"/>
    <property type="evidence" value="ECO:0007669"/>
    <property type="project" value="UniProtKB-EC"/>
</dbReference>
<keyword evidence="6 8" id="KW-0067">ATP-binding</keyword>
<dbReference type="Pfam" id="PF11734">
    <property type="entry name" value="TilS_C"/>
    <property type="match status" value="1"/>
</dbReference>
<gene>
    <name evidence="8 10" type="primary">tilS</name>
    <name evidence="10" type="ORF">ABGF40_04795</name>
</gene>
<organism evidence="10 11">
    <name type="scientific">Helcococcus bovis</name>
    <dbReference type="NCBI Taxonomy" id="3153252"/>
    <lineage>
        <taxon>Bacteria</taxon>
        <taxon>Bacillati</taxon>
        <taxon>Bacillota</taxon>
        <taxon>Tissierellia</taxon>
        <taxon>Tissierellales</taxon>
        <taxon>Peptoniphilaceae</taxon>
        <taxon>Helcococcus</taxon>
    </lineage>
</organism>
<evidence type="ECO:0000256" key="7">
    <source>
        <dbReference type="ARBA" id="ARBA00048539"/>
    </source>
</evidence>
<sequence>MKIDGKIIDIIKNNNVLVGVSGGVDSVVLLHLLVKLKKEYEFNIEVAHFNHVTRNGESDIDEKFVRDICEKFNLKFYSEKISMTEFSSKNKISEEEAGRILRHKFFNKILESKPDKEIWYLALAHNLDDQVETIFMRIFRGTGIKGLEGMHLIDDKIIRPLLNFTKEEILKCAEINNLEFHQDYTNFENIYTRNSIRNELIPLIRDKYSKNIYDSIKNLSQYSTEYNDYVEKTLMDKINKFKIEYTLQYTKIYKKDIFELSNFERNIFLRNEIDRLNRSNYDFTKNHYKEIGKIIDSSKGVDVVINDIIFYNSFDYFIIRKYQNITEELNFTVREDNIFFNNYQIIFKKNESNNKSLKVNFGDSIKIRVRKNGDKILINGRLKKVKDFLIDKKIDKFERDILPIIELNGEIIMISNLYKKEIDNKGEITIKIKEK</sequence>
<evidence type="ECO:0000256" key="2">
    <source>
        <dbReference type="ARBA" id="ARBA00022490"/>
    </source>
</evidence>
<dbReference type="InterPro" id="IPR014729">
    <property type="entry name" value="Rossmann-like_a/b/a_fold"/>
</dbReference>
<dbReference type="EC" id="6.3.4.19" evidence="8"/>
<dbReference type="SUPFAM" id="SSF52402">
    <property type="entry name" value="Adenine nucleotide alpha hydrolases-like"/>
    <property type="match status" value="1"/>
</dbReference>
<evidence type="ECO:0000256" key="1">
    <source>
        <dbReference type="ARBA" id="ARBA00004496"/>
    </source>
</evidence>
<feature type="domain" description="Lysidine-tRNA(Ile) synthetase C-terminal" evidence="9">
    <location>
        <begin position="365"/>
        <end position="430"/>
    </location>
</feature>